<gene>
    <name evidence="1" type="ORF">EWV85_20655</name>
</gene>
<comment type="caution">
    <text evidence="1">The sequence shown here is derived from an EMBL/GenBank/DDBJ whole genome shotgun (WGS) entry which is preliminary data.</text>
</comment>
<proteinExistence type="predicted"/>
<dbReference type="EMBL" id="SFCA01000221">
    <property type="protein sequence ID" value="TRT44226.1"/>
    <property type="molecule type" value="Genomic_DNA"/>
</dbReference>
<organism evidence="1 2">
    <name type="scientific">Microcystis aeruginosa Ma_QC_C_20070703_M131</name>
    <dbReference type="NCBI Taxonomy" id="2486263"/>
    <lineage>
        <taxon>Bacteria</taxon>
        <taxon>Bacillati</taxon>
        <taxon>Cyanobacteriota</taxon>
        <taxon>Cyanophyceae</taxon>
        <taxon>Oscillatoriophycideae</taxon>
        <taxon>Chroococcales</taxon>
        <taxon>Microcystaceae</taxon>
        <taxon>Microcystis</taxon>
    </lineage>
</organism>
<protein>
    <recommendedName>
        <fullName evidence="3">DUF2281 domain-containing protein</fullName>
    </recommendedName>
</protein>
<sequence>MNTITLKKRLIEKINNLSEEQLNSVISFVEQLENLSEENQKVKRPQTDEERMALVDELKQLFKETQELYKDNPITDEEIQAEIDAYRRGE</sequence>
<evidence type="ECO:0000313" key="1">
    <source>
        <dbReference type="EMBL" id="TRT44226.1"/>
    </source>
</evidence>
<dbReference type="AlphaFoldDB" id="A0A551X6L1"/>
<name>A0A551X6L1_MICAE</name>
<evidence type="ECO:0000313" key="2">
    <source>
        <dbReference type="Proteomes" id="UP000316443"/>
    </source>
</evidence>
<dbReference type="Proteomes" id="UP000316443">
    <property type="component" value="Unassembled WGS sequence"/>
</dbReference>
<evidence type="ECO:0008006" key="3">
    <source>
        <dbReference type="Google" id="ProtNLM"/>
    </source>
</evidence>
<accession>A0A551X6L1</accession>
<reference evidence="1 2" key="1">
    <citation type="submission" date="2019-01" db="EMBL/GenBank/DDBJ databases">
        <title>Coherence of Microcystis species and biogeography revealed through population genomics.</title>
        <authorList>
            <person name="Perez-Carrascal O.M."/>
            <person name="Terrat Y."/>
            <person name="Giani A."/>
            <person name="Fortin N."/>
            <person name="Tromas N."/>
            <person name="Shapiro B.J."/>
        </authorList>
    </citation>
    <scope>NUCLEOTIDE SEQUENCE [LARGE SCALE GENOMIC DNA]</scope>
    <source>
        <strain evidence="1">Ma_QC_C_20070703_M131</strain>
    </source>
</reference>